<dbReference type="PROSITE" id="PS50887">
    <property type="entry name" value="GGDEF"/>
    <property type="match status" value="1"/>
</dbReference>
<dbReference type="PROSITE" id="PS50883">
    <property type="entry name" value="EAL"/>
    <property type="match status" value="1"/>
</dbReference>
<accession>A0A4R8GXP4</accession>
<organism evidence="6 7">
    <name type="scientific">Orenia marismortui</name>
    <dbReference type="NCBI Taxonomy" id="46469"/>
    <lineage>
        <taxon>Bacteria</taxon>
        <taxon>Bacillati</taxon>
        <taxon>Bacillota</taxon>
        <taxon>Clostridia</taxon>
        <taxon>Halanaerobiales</taxon>
        <taxon>Halobacteroidaceae</taxon>
        <taxon>Orenia</taxon>
    </lineage>
</organism>
<reference evidence="6 7" key="1">
    <citation type="submission" date="2019-03" db="EMBL/GenBank/DDBJ databases">
        <title>Subsurface microbial communities from deep shales in Ohio and West Virginia, USA.</title>
        <authorList>
            <person name="Wrighton K."/>
        </authorList>
    </citation>
    <scope>NUCLEOTIDE SEQUENCE [LARGE SCALE GENOMIC DNA]</scope>
    <source>
        <strain evidence="6 7">MSL 6dP</strain>
    </source>
</reference>
<sequence length="657" mass="75715">MKFNFKYHRIILSLLSIFKYKKFSKKNKLFFRNIYFPSIYMSSVINQPYNQENILPYYLNSYKEGIIGIIFLFIFLILLLINNTKVNKIKDKLTIEKSFTENIINTANTIIITLDSNGKILSFNQHAEKITGYQSEEIINKNIYKTLIHQDYRSKALQTFHENYNHEQIKDNEVLIICKNEQQKLISWNVSPIKNQNKDLSNTLIIGVDITKNKRAEEALKYQAFHDNLTGLPNREFFNKQLLHEAEIAKNNNKGFAVFFLDLDRFKLINDMYGHQTGDLILLELSNRLISTLPNRYTIARMGGDEFIGILPGITKAKLQIPRIINHLTKIFDDPFVINDHDFVLTASIGISIYPEDGLDEESLLKNADTAMYKAKEDAGTSFQLYNHNMNLQVNEKIFMENNLRRAIENQELTVYYQPIIDIKTGKIKKAEALVRWEHPEDGIISPAKFIPLAEETGLIIPLGSFVLKEACQQLQDWINMEYHPIEISVNLSAQQFHKSNLKETVDNILDETGLNPELLGLEITESIAIQNVESTISVLNEFKNMKVKILLDDFGTGYSSLSYLVKFAVDIIKIDRSFITNFPHHSKRSAIVSAIIAMANKLTMKTVAEGVESWDKIKCLNEYKCDEAQGYLFSKPIPAKEFENLLKNNIEFKMQA</sequence>
<dbReference type="AlphaFoldDB" id="A0A4R8GXP4"/>
<dbReference type="Pfam" id="PF00563">
    <property type="entry name" value="EAL"/>
    <property type="match status" value="1"/>
</dbReference>
<dbReference type="PROSITE" id="PS50113">
    <property type="entry name" value="PAC"/>
    <property type="match status" value="1"/>
</dbReference>
<proteinExistence type="predicted"/>
<dbReference type="CDD" id="cd00130">
    <property type="entry name" value="PAS"/>
    <property type="match status" value="1"/>
</dbReference>
<feature type="transmembrane region" description="Helical" evidence="1">
    <location>
        <begin position="29"/>
        <end position="45"/>
    </location>
</feature>
<dbReference type="InterPro" id="IPR029787">
    <property type="entry name" value="Nucleotide_cyclase"/>
</dbReference>
<dbReference type="Gene3D" id="3.30.70.270">
    <property type="match status" value="1"/>
</dbReference>
<dbReference type="SUPFAM" id="SSF141868">
    <property type="entry name" value="EAL domain-like"/>
    <property type="match status" value="1"/>
</dbReference>
<name>A0A4R8GXP4_9FIRM</name>
<dbReference type="NCBIfam" id="TIGR00229">
    <property type="entry name" value="sensory_box"/>
    <property type="match status" value="1"/>
</dbReference>
<dbReference type="FunFam" id="3.20.20.450:FF:000001">
    <property type="entry name" value="Cyclic di-GMP phosphodiesterase yahA"/>
    <property type="match status" value="1"/>
</dbReference>
<dbReference type="Proteomes" id="UP000295832">
    <property type="component" value="Unassembled WGS sequence"/>
</dbReference>
<evidence type="ECO:0000259" key="2">
    <source>
        <dbReference type="PROSITE" id="PS50112"/>
    </source>
</evidence>
<dbReference type="InterPro" id="IPR001633">
    <property type="entry name" value="EAL_dom"/>
</dbReference>
<evidence type="ECO:0000313" key="6">
    <source>
        <dbReference type="EMBL" id="TDX46767.1"/>
    </source>
</evidence>
<dbReference type="CDD" id="cd01948">
    <property type="entry name" value="EAL"/>
    <property type="match status" value="1"/>
</dbReference>
<dbReference type="NCBIfam" id="TIGR00254">
    <property type="entry name" value="GGDEF"/>
    <property type="match status" value="1"/>
</dbReference>
<dbReference type="STRING" id="926561.GCA_000379025_00031"/>
<dbReference type="PANTHER" id="PTHR44757">
    <property type="entry name" value="DIGUANYLATE CYCLASE DGCP"/>
    <property type="match status" value="1"/>
</dbReference>
<dbReference type="InterPro" id="IPR013767">
    <property type="entry name" value="PAS_fold"/>
</dbReference>
<dbReference type="InterPro" id="IPR052155">
    <property type="entry name" value="Biofilm_reg_signaling"/>
</dbReference>
<evidence type="ECO:0000259" key="4">
    <source>
        <dbReference type="PROSITE" id="PS50883"/>
    </source>
</evidence>
<evidence type="ECO:0000313" key="7">
    <source>
        <dbReference type="Proteomes" id="UP000295832"/>
    </source>
</evidence>
<gene>
    <name evidence="6" type="ORF">C7959_13725</name>
</gene>
<feature type="domain" description="GGDEF" evidence="5">
    <location>
        <begin position="254"/>
        <end position="388"/>
    </location>
</feature>
<dbReference type="Pfam" id="PF00989">
    <property type="entry name" value="PAS"/>
    <property type="match status" value="1"/>
</dbReference>
<dbReference type="CDD" id="cd01949">
    <property type="entry name" value="GGDEF"/>
    <property type="match status" value="1"/>
</dbReference>
<dbReference type="PANTHER" id="PTHR44757:SF2">
    <property type="entry name" value="BIOFILM ARCHITECTURE MAINTENANCE PROTEIN MBAA"/>
    <property type="match status" value="1"/>
</dbReference>
<keyword evidence="1" id="KW-0812">Transmembrane</keyword>
<feature type="domain" description="PAC" evidence="3">
    <location>
        <begin position="170"/>
        <end position="222"/>
    </location>
</feature>
<dbReference type="GO" id="GO:0006355">
    <property type="term" value="P:regulation of DNA-templated transcription"/>
    <property type="evidence" value="ECO:0007669"/>
    <property type="project" value="InterPro"/>
</dbReference>
<dbReference type="RefSeq" id="WP_134118611.1">
    <property type="nucleotide sequence ID" value="NZ_SOEG01000037.1"/>
</dbReference>
<protein>
    <submittedName>
        <fullName evidence="6">Periplasmic sensor diguanylate cyclase/phosphodiesterase</fullName>
    </submittedName>
</protein>
<dbReference type="InterPro" id="IPR000700">
    <property type="entry name" value="PAS-assoc_C"/>
</dbReference>
<dbReference type="SUPFAM" id="SSF55785">
    <property type="entry name" value="PYP-like sensor domain (PAS domain)"/>
    <property type="match status" value="1"/>
</dbReference>
<feature type="transmembrane region" description="Helical" evidence="1">
    <location>
        <begin position="65"/>
        <end position="82"/>
    </location>
</feature>
<dbReference type="SMART" id="SM00052">
    <property type="entry name" value="EAL"/>
    <property type="match status" value="1"/>
</dbReference>
<feature type="domain" description="PAS" evidence="2">
    <location>
        <begin position="96"/>
        <end position="167"/>
    </location>
</feature>
<dbReference type="InterPro" id="IPR000014">
    <property type="entry name" value="PAS"/>
</dbReference>
<dbReference type="EMBL" id="SOEG01000037">
    <property type="protein sequence ID" value="TDX46767.1"/>
    <property type="molecule type" value="Genomic_DNA"/>
</dbReference>
<evidence type="ECO:0000256" key="1">
    <source>
        <dbReference type="SAM" id="Phobius"/>
    </source>
</evidence>
<dbReference type="Gene3D" id="3.30.450.20">
    <property type="entry name" value="PAS domain"/>
    <property type="match status" value="1"/>
</dbReference>
<dbReference type="SMART" id="SM00267">
    <property type="entry name" value="GGDEF"/>
    <property type="match status" value="1"/>
</dbReference>
<keyword evidence="7" id="KW-1185">Reference proteome</keyword>
<dbReference type="SMART" id="SM00091">
    <property type="entry name" value="PAS"/>
    <property type="match status" value="1"/>
</dbReference>
<evidence type="ECO:0000259" key="5">
    <source>
        <dbReference type="PROSITE" id="PS50887"/>
    </source>
</evidence>
<dbReference type="Pfam" id="PF00990">
    <property type="entry name" value="GGDEF"/>
    <property type="match status" value="1"/>
</dbReference>
<dbReference type="InterPro" id="IPR000160">
    <property type="entry name" value="GGDEF_dom"/>
</dbReference>
<feature type="domain" description="EAL" evidence="4">
    <location>
        <begin position="397"/>
        <end position="651"/>
    </location>
</feature>
<dbReference type="Gene3D" id="3.20.20.450">
    <property type="entry name" value="EAL domain"/>
    <property type="match status" value="1"/>
</dbReference>
<dbReference type="InterPro" id="IPR035919">
    <property type="entry name" value="EAL_sf"/>
</dbReference>
<keyword evidence="1" id="KW-1133">Transmembrane helix</keyword>
<comment type="caution">
    <text evidence="6">The sequence shown here is derived from an EMBL/GenBank/DDBJ whole genome shotgun (WGS) entry which is preliminary data.</text>
</comment>
<dbReference type="PROSITE" id="PS50112">
    <property type="entry name" value="PAS"/>
    <property type="match status" value="1"/>
</dbReference>
<dbReference type="SUPFAM" id="SSF55073">
    <property type="entry name" value="Nucleotide cyclase"/>
    <property type="match status" value="1"/>
</dbReference>
<dbReference type="InterPro" id="IPR035965">
    <property type="entry name" value="PAS-like_dom_sf"/>
</dbReference>
<evidence type="ECO:0000259" key="3">
    <source>
        <dbReference type="PROSITE" id="PS50113"/>
    </source>
</evidence>
<dbReference type="InterPro" id="IPR043128">
    <property type="entry name" value="Rev_trsase/Diguanyl_cyclase"/>
</dbReference>
<keyword evidence="1" id="KW-0472">Membrane</keyword>